<dbReference type="InterPro" id="IPR050465">
    <property type="entry name" value="UPF0194_transport"/>
</dbReference>
<dbReference type="InterPro" id="IPR058792">
    <property type="entry name" value="Beta-barrel_RND_2"/>
</dbReference>
<evidence type="ECO:0000256" key="3">
    <source>
        <dbReference type="SAM" id="Coils"/>
    </source>
</evidence>
<evidence type="ECO:0000256" key="4">
    <source>
        <dbReference type="SAM" id="MobiDB-lite"/>
    </source>
</evidence>
<protein>
    <recommendedName>
        <fullName evidence="6">CusB-like beta-barrel domain-containing protein</fullName>
    </recommendedName>
</protein>
<dbReference type="PANTHER" id="PTHR32347">
    <property type="entry name" value="EFFLUX SYSTEM COMPONENT YKNX-RELATED"/>
    <property type="match status" value="1"/>
</dbReference>
<evidence type="ECO:0000256" key="5">
    <source>
        <dbReference type="SAM" id="SignalP"/>
    </source>
</evidence>
<evidence type="ECO:0000313" key="8">
    <source>
        <dbReference type="Proteomes" id="UP001143463"/>
    </source>
</evidence>
<comment type="caution">
    <text evidence="7">The sequence shown here is derived from an EMBL/GenBank/DDBJ whole genome shotgun (WGS) entry which is preliminary data.</text>
</comment>
<feature type="compositionally biased region" description="Polar residues" evidence="4">
    <location>
        <begin position="276"/>
        <end position="290"/>
    </location>
</feature>
<gene>
    <name evidence="7" type="ORF">GCM10017577_65200</name>
</gene>
<feature type="region of interest" description="Disordered" evidence="4">
    <location>
        <begin position="195"/>
        <end position="231"/>
    </location>
</feature>
<reference evidence="7" key="2">
    <citation type="submission" date="2023-01" db="EMBL/GenBank/DDBJ databases">
        <authorList>
            <person name="Sun Q."/>
            <person name="Evtushenko L."/>
        </authorList>
    </citation>
    <scope>NUCLEOTIDE SEQUENCE</scope>
    <source>
        <strain evidence="7">VKM Ac-1069</strain>
    </source>
</reference>
<organism evidence="7 8">
    <name type="scientific">Pseudonocardia halophobica</name>
    <dbReference type="NCBI Taxonomy" id="29401"/>
    <lineage>
        <taxon>Bacteria</taxon>
        <taxon>Bacillati</taxon>
        <taxon>Actinomycetota</taxon>
        <taxon>Actinomycetes</taxon>
        <taxon>Pseudonocardiales</taxon>
        <taxon>Pseudonocardiaceae</taxon>
        <taxon>Pseudonocardia</taxon>
    </lineage>
</organism>
<keyword evidence="2 3" id="KW-0175">Coiled coil</keyword>
<dbReference type="Gene3D" id="2.40.420.20">
    <property type="match status" value="1"/>
</dbReference>
<feature type="region of interest" description="Disordered" evidence="4">
    <location>
        <begin position="276"/>
        <end position="295"/>
    </location>
</feature>
<evidence type="ECO:0000259" key="6">
    <source>
        <dbReference type="Pfam" id="PF25954"/>
    </source>
</evidence>
<dbReference type="AlphaFoldDB" id="A0A9W6P092"/>
<feature type="compositionally biased region" description="Low complexity" evidence="4">
    <location>
        <begin position="195"/>
        <end position="213"/>
    </location>
</feature>
<reference evidence="7" key="1">
    <citation type="journal article" date="2014" name="Int. J. Syst. Evol. Microbiol.">
        <title>Complete genome sequence of Corynebacterium casei LMG S-19264T (=DSM 44701T), isolated from a smear-ripened cheese.</title>
        <authorList>
            <consortium name="US DOE Joint Genome Institute (JGI-PGF)"/>
            <person name="Walter F."/>
            <person name="Albersmeier A."/>
            <person name="Kalinowski J."/>
            <person name="Ruckert C."/>
        </authorList>
    </citation>
    <scope>NUCLEOTIDE SEQUENCE</scope>
    <source>
        <strain evidence="7">VKM Ac-1069</strain>
    </source>
</reference>
<dbReference type="GO" id="GO:0030313">
    <property type="term" value="C:cell envelope"/>
    <property type="evidence" value="ECO:0007669"/>
    <property type="project" value="UniProtKB-SubCell"/>
</dbReference>
<dbReference type="SUPFAM" id="SSF111369">
    <property type="entry name" value="HlyD-like secretion proteins"/>
    <property type="match status" value="1"/>
</dbReference>
<dbReference type="EMBL" id="BSFQ01000045">
    <property type="protein sequence ID" value="GLL15370.1"/>
    <property type="molecule type" value="Genomic_DNA"/>
</dbReference>
<evidence type="ECO:0000256" key="1">
    <source>
        <dbReference type="ARBA" id="ARBA00004196"/>
    </source>
</evidence>
<feature type="domain" description="CusB-like beta-barrel" evidence="6">
    <location>
        <begin position="395"/>
        <end position="464"/>
    </location>
</feature>
<feature type="coiled-coil region" evidence="3">
    <location>
        <begin position="124"/>
        <end position="176"/>
    </location>
</feature>
<dbReference type="PANTHER" id="PTHR32347:SF23">
    <property type="entry name" value="BLL5650 PROTEIN"/>
    <property type="match status" value="1"/>
</dbReference>
<dbReference type="RefSeq" id="WP_037052325.1">
    <property type="nucleotide sequence ID" value="NZ_BAAAUZ010000040.1"/>
</dbReference>
<keyword evidence="5" id="KW-0732">Signal</keyword>
<feature type="chain" id="PRO_5040817491" description="CusB-like beta-barrel domain-containing protein" evidence="5">
    <location>
        <begin position="27"/>
        <end position="546"/>
    </location>
</feature>
<sequence length="546" mass="54499">MTARTTAKARTRVLRAAGLAGLLALAAACTGDTPAPPTAAVDRGTVSSAVSASGSLVSITQQNLGFADRGQIAELFVKVGDAVQAGQPLARLDDAAARSQLASAQAKLDQQQASLGKLTGGNSVEAAQAALDSAHEVLDATRDQVAATDAADASAVDRARVQLAFDKKQLELAKRQLQKDQKACAAATAAATESSSTTLLPLGSTGGAADTGSTGTGTGTGADGDTSTDPACTALRTDQQAVQTAKANVVSSQTALDAAEHQRDTDRAQGRVNIANAESTVSDAQSQLDSAGNDAPADIDVQAAVVRDAENTVADAQRAVDNAVLRAPVAGTVSAVNGAVGDFVAAAGGATPLAPGTDARIPAAAGSADAAAADSASNGAFITLNDLQTFQLVVPFEESDAAQVAPNQRVDVTVDAVPGLTSPGTVVAVAPTADQISGVVSFYATIVLTQVDPQLKDGQTAQADVLTKVVDDVLRVPAAAVRQENGRTVVSVPGSDGQAVTREFTPGVVGDSFTEVRAGLDEGQEVLLPQATVQATANGGGGPRGN</sequence>
<evidence type="ECO:0000256" key="2">
    <source>
        <dbReference type="ARBA" id="ARBA00023054"/>
    </source>
</evidence>
<keyword evidence="8" id="KW-1185">Reference proteome</keyword>
<dbReference type="Gene3D" id="2.40.30.170">
    <property type="match status" value="1"/>
</dbReference>
<dbReference type="Proteomes" id="UP001143463">
    <property type="component" value="Unassembled WGS sequence"/>
</dbReference>
<dbReference type="Gene3D" id="2.40.50.100">
    <property type="match status" value="1"/>
</dbReference>
<comment type="subcellular location">
    <subcellularLocation>
        <location evidence="1">Cell envelope</location>
    </subcellularLocation>
</comment>
<dbReference type="PROSITE" id="PS51257">
    <property type="entry name" value="PROKAR_LIPOPROTEIN"/>
    <property type="match status" value="1"/>
</dbReference>
<name>A0A9W6P092_9PSEU</name>
<dbReference type="Pfam" id="PF25954">
    <property type="entry name" value="Beta-barrel_RND_2"/>
    <property type="match status" value="1"/>
</dbReference>
<evidence type="ECO:0000313" key="7">
    <source>
        <dbReference type="EMBL" id="GLL15370.1"/>
    </source>
</evidence>
<proteinExistence type="predicted"/>
<feature type="signal peptide" evidence="5">
    <location>
        <begin position="1"/>
        <end position="26"/>
    </location>
</feature>
<accession>A0A9W6P092</accession>